<proteinExistence type="predicted"/>
<dbReference type="AlphaFoldDB" id="A0A6A7ZMG1"/>
<accession>A0A6A7ZMG1</accession>
<organism evidence="1">
    <name type="scientific">Rhizobium meliloti</name>
    <name type="common">Ensifer meliloti</name>
    <name type="synonym">Sinorhizobium meliloti</name>
    <dbReference type="NCBI Taxonomy" id="382"/>
    <lineage>
        <taxon>Bacteria</taxon>
        <taxon>Pseudomonadati</taxon>
        <taxon>Pseudomonadota</taxon>
        <taxon>Alphaproteobacteria</taxon>
        <taxon>Hyphomicrobiales</taxon>
        <taxon>Rhizobiaceae</taxon>
        <taxon>Sinorhizobium/Ensifer group</taxon>
        <taxon>Sinorhizobium</taxon>
    </lineage>
</organism>
<reference evidence="1" key="1">
    <citation type="journal article" date="2013" name="Genome Biol.">
        <title>Comparative genomics of the core and accessory genomes of 48 Sinorhizobium strains comprising five genospecies.</title>
        <authorList>
            <person name="Sugawara M."/>
            <person name="Epstein B."/>
            <person name="Badgley B.D."/>
            <person name="Unno T."/>
            <person name="Xu L."/>
            <person name="Reese J."/>
            <person name="Gyaneshwar P."/>
            <person name="Denny R."/>
            <person name="Mudge J."/>
            <person name="Bharti A.K."/>
            <person name="Farmer A.D."/>
            <person name="May G.D."/>
            <person name="Woodward J.E."/>
            <person name="Medigue C."/>
            <person name="Vallenet D."/>
            <person name="Lajus A."/>
            <person name="Rouy Z."/>
            <person name="Martinez-Vaz B."/>
            <person name="Tiffin P."/>
            <person name="Young N.D."/>
            <person name="Sadowsky M.J."/>
        </authorList>
    </citation>
    <scope>NUCLEOTIDE SEQUENCE</scope>
    <source>
        <strain evidence="1">M30</strain>
    </source>
</reference>
<dbReference type="RefSeq" id="WP_153318168.1">
    <property type="nucleotide sequence ID" value="NZ_WISP01000074.1"/>
</dbReference>
<sequence>MTAEDWPQIAATEKSMGRGRRIHLAKAKEAIIVASRCTPLPLNVFMQPTRTVCSHVSAAI</sequence>
<comment type="caution">
    <text evidence="1">The sequence shown here is derived from an EMBL/GenBank/DDBJ whole genome shotgun (WGS) entry which is preliminary data.</text>
</comment>
<dbReference type="EMBL" id="WISP01000074">
    <property type="protein sequence ID" value="MQW04133.1"/>
    <property type="molecule type" value="Genomic_DNA"/>
</dbReference>
<protein>
    <submittedName>
        <fullName evidence="1">Uncharacterized protein</fullName>
    </submittedName>
</protein>
<gene>
    <name evidence="1" type="ORF">GHK45_10070</name>
</gene>
<name>A0A6A7ZMG1_RHIML</name>
<evidence type="ECO:0000313" key="1">
    <source>
        <dbReference type="EMBL" id="MQW04133.1"/>
    </source>
</evidence>